<keyword evidence="6 7" id="KW-0067">ATP-binding</keyword>
<keyword evidence="9" id="KW-0812">Transmembrane</keyword>
<dbReference type="PANTHER" id="PTHR43289">
    <property type="entry name" value="MITOGEN-ACTIVATED PROTEIN KINASE KINASE KINASE 20-RELATED"/>
    <property type="match status" value="1"/>
</dbReference>
<feature type="transmembrane region" description="Helical" evidence="9">
    <location>
        <begin position="147"/>
        <end position="169"/>
    </location>
</feature>
<evidence type="ECO:0000256" key="8">
    <source>
        <dbReference type="SAM" id="MobiDB-lite"/>
    </source>
</evidence>
<dbReference type="CDD" id="cd14014">
    <property type="entry name" value="STKc_PknB_like"/>
    <property type="match status" value="1"/>
</dbReference>
<feature type="transmembrane region" description="Helical" evidence="9">
    <location>
        <begin position="181"/>
        <end position="202"/>
    </location>
</feature>
<evidence type="ECO:0000259" key="10">
    <source>
        <dbReference type="PROSITE" id="PS50011"/>
    </source>
</evidence>
<dbReference type="PROSITE" id="PS00108">
    <property type="entry name" value="PROTEIN_KINASE_ST"/>
    <property type="match status" value="1"/>
</dbReference>
<evidence type="ECO:0000256" key="2">
    <source>
        <dbReference type="ARBA" id="ARBA00022527"/>
    </source>
</evidence>
<dbReference type="InterPro" id="IPR000719">
    <property type="entry name" value="Prot_kinase_dom"/>
</dbReference>
<dbReference type="PANTHER" id="PTHR43289:SF6">
    <property type="entry name" value="SERINE_THREONINE-PROTEIN KINASE NEKL-3"/>
    <property type="match status" value="1"/>
</dbReference>
<evidence type="ECO:0000256" key="5">
    <source>
        <dbReference type="ARBA" id="ARBA00022777"/>
    </source>
</evidence>
<feature type="transmembrane region" description="Helical" evidence="9">
    <location>
        <begin position="208"/>
        <end position="227"/>
    </location>
</feature>
<keyword evidence="12" id="KW-1185">Reference proteome</keyword>
<dbReference type="GO" id="GO:0004674">
    <property type="term" value="F:protein serine/threonine kinase activity"/>
    <property type="evidence" value="ECO:0007669"/>
    <property type="project" value="UniProtKB-KW"/>
</dbReference>
<dbReference type="SMART" id="SM00220">
    <property type="entry name" value="S_TKc"/>
    <property type="match status" value="1"/>
</dbReference>
<evidence type="ECO:0000256" key="3">
    <source>
        <dbReference type="ARBA" id="ARBA00022679"/>
    </source>
</evidence>
<feature type="compositionally biased region" description="Basic and acidic residues" evidence="8">
    <location>
        <begin position="275"/>
        <end position="291"/>
    </location>
</feature>
<dbReference type="EMBL" id="JADQDK010000001">
    <property type="protein sequence ID" value="MBW0134103.1"/>
    <property type="molecule type" value="Genomic_DNA"/>
</dbReference>
<feature type="transmembrane region" description="Helical" evidence="9">
    <location>
        <begin position="27"/>
        <end position="53"/>
    </location>
</feature>
<feature type="binding site" evidence="7">
    <location>
        <position position="364"/>
    </location>
    <ligand>
        <name>ATP</name>
        <dbReference type="ChEBI" id="CHEBI:30616"/>
    </ligand>
</feature>
<dbReference type="InterPro" id="IPR008271">
    <property type="entry name" value="Ser/Thr_kinase_AS"/>
</dbReference>
<dbReference type="PROSITE" id="PS50011">
    <property type="entry name" value="PROTEIN_KINASE_DOM"/>
    <property type="match status" value="1"/>
</dbReference>
<name>A0ABS6UPB7_9PSEU</name>
<keyword evidence="3" id="KW-0808">Transferase</keyword>
<keyword evidence="2 11" id="KW-0723">Serine/threonine-protein kinase</keyword>
<dbReference type="Pfam" id="PF00069">
    <property type="entry name" value="Pkinase"/>
    <property type="match status" value="1"/>
</dbReference>
<feature type="compositionally biased region" description="Basic and acidic residues" evidence="8">
    <location>
        <begin position="234"/>
        <end position="248"/>
    </location>
</feature>
<keyword evidence="4 7" id="KW-0547">Nucleotide-binding</keyword>
<evidence type="ECO:0000256" key="4">
    <source>
        <dbReference type="ARBA" id="ARBA00022741"/>
    </source>
</evidence>
<dbReference type="RefSeq" id="WP_218615913.1">
    <property type="nucleotide sequence ID" value="NZ_JADQDK010000001.1"/>
</dbReference>
<organism evidence="11 12">
    <name type="scientific">Pseudonocardia abyssalis</name>
    <dbReference type="NCBI Taxonomy" id="2792008"/>
    <lineage>
        <taxon>Bacteria</taxon>
        <taxon>Bacillati</taxon>
        <taxon>Actinomycetota</taxon>
        <taxon>Actinomycetes</taxon>
        <taxon>Pseudonocardiales</taxon>
        <taxon>Pseudonocardiaceae</taxon>
        <taxon>Pseudonocardia</taxon>
    </lineage>
</organism>
<feature type="domain" description="Protein kinase" evidence="10">
    <location>
        <begin position="335"/>
        <end position="596"/>
    </location>
</feature>
<feature type="region of interest" description="Disordered" evidence="8">
    <location>
        <begin position="234"/>
        <end position="305"/>
    </location>
</feature>
<sequence>MDGVTALVAALISGLRAVLNTDLVVGGWAWAITVLGVLVGLLPAVGAFLLAVWRKGIGSRYGVGAALGFIVLGLGSAGLLPWLAFTATGRVVRAAAAGEQVNGLRSSDVAALAEPIPVPFADLVFASQGDYLGGTSVRQAFDPANPAAFGLAIGVLAVLPLLVAVFVWIQARVALRRGPTWPVHLFWIPALAVPFLTASTPAGSSGHLWIGAVGGAFIGIFVVLLAGRPSRETVRRSLEPAASRRVDAPPRTPDPVSRGPVRSAPIRSRPVPPTRPEDVAAARSKRSERQFTRPPEPLVSVPRSGVGPTPTLVAAGPLFGAAAAAPGPRNGEPRFRMIRRLGAGGFGKVWLAHDAKLGHEVALKAAHTPDAETEERIRREATALGSVRHPNCVRIFDLVDARSDPGLAELEGMVLVMEHVEGTPLGELVRSRGLLDDIAAARAWASVAGALDAAHTRGVMHRDVKPGNVIVDAAGYAHLIDFGIARRTGDATLTVAGFVLGTPDFLAPEVAGGRRATPQSDSWQLAATISYALTGHPPRGTHGDAVSGLRAAAAGAPLSQLPARSAHTALLHAAMHNDPAQRPPLSAARDALESWLRSVDAAPDGPVTQVTRR</sequence>
<keyword evidence="5 11" id="KW-0418">Kinase</keyword>
<evidence type="ECO:0000256" key="7">
    <source>
        <dbReference type="PROSITE-ProRule" id="PRU10141"/>
    </source>
</evidence>
<dbReference type="InterPro" id="IPR017441">
    <property type="entry name" value="Protein_kinase_ATP_BS"/>
</dbReference>
<evidence type="ECO:0000313" key="11">
    <source>
        <dbReference type="EMBL" id="MBW0134103.1"/>
    </source>
</evidence>
<dbReference type="EC" id="2.7.11.1" evidence="1"/>
<dbReference type="PROSITE" id="PS00107">
    <property type="entry name" value="PROTEIN_KINASE_ATP"/>
    <property type="match status" value="1"/>
</dbReference>
<keyword evidence="9" id="KW-1133">Transmembrane helix</keyword>
<proteinExistence type="predicted"/>
<protein>
    <recommendedName>
        <fullName evidence="1">non-specific serine/threonine protein kinase</fullName>
        <ecNumber evidence="1">2.7.11.1</ecNumber>
    </recommendedName>
</protein>
<evidence type="ECO:0000256" key="6">
    <source>
        <dbReference type="ARBA" id="ARBA00022840"/>
    </source>
</evidence>
<keyword evidence="9" id="KW-0472">Membrane</keyword>
<reference evidence="11 12" key="1">
    <citation type="submission" date="2020-11" db="EMBL/GenBank/DDBJ databases">
        <title>Pseudonocardia abyssalis sp. nov. and Pseudonocardia oceani sp. nov., description and phylogenomic analysis of two novel actinomycetes isolated from the deep Southern Ocean.</title>
        <authorList>
            <person name="Parra J."/>
        </authorList>
    </citation>
    <scope>NUCLEOTIDE SEQUENCE [LARGE SCALE GENOMIC DNA]</scope>
    <source>
        <strain evidence="11 12">KRD-168</strain>
    </source>
</reference>
<evidence type="ECO:0000256" key="9">
    <source>
        <dbReference type="SAM" id="Phobius"/>
    </source>
</evidence>
<evidence type="ECO:0000256" key="1">
    <source>
        <dbReference type="ARBA" id="ARBA00012513"/>
    </source>
</evidence>
<feature type="transmembrane region" description="Helical" evidence="9">
    <location>
        <begin position="65"/>
        <end position="85"/>
    </location>
</feature>
<dbReference type="Proteomes" id="UP000694287">
    <property type="component" value="Unassembled WGS sequence"/>
</dbReference>
<comment type="caution">
    <text evidence="11">The sequence shown here is derived from an EMBL/GenBank/DDBJ whole genome shotgun (WGS) entry which is preliminary data.</text>
</comment>
<evidence type="ECO:0000313" key="12">
    <source>
        <dbReference type="Proteomes" id="UP000694287"/>
    </source>
</evidence>
<accession>A0ABS6UPB7</accession>
<gene>
    <name evidence="11" type="ORF">I4I81_07515</name>
</gene>